<comment type="caution">
    <text evidence="2">The sequence shown here is derived from an EMBL/GenBank/DDBJ whole genome shotgun (WGS) entry which is preliminary data.</text>
</comment>
<feature type="transmembrane region" description="Helical" evidence="1">
    <location>
        <begin position="43"/>
        <end position="70"/>
    </location>
</feature>
<evidence type="ECO:0000313" key="3">
    <source>
        <dbReference type="Proteomes" id="UP001140091"/>
    </source>
</evidence>
<keyword evidence="1" id="KW-0812">Transmembrane</keyword>
<organism evidence="2 3">
    <name type="scientific">Candolleomyces eurysporus</name>
    <dbReference type="NCBI Taxonomy" id="2828524"/>
    <lineage>
        <taxon>Eukaryota</taxon>
        <taxon>Fungi</taxon>
        <taxon>Dikarya</taxon>
        <taxon>Basidiomycota</taxon>
        <taxon>Agaricomycotina</taxon>
        <taxon>Agaricomycetes</taxon>
        <taxon>Agaricomycetidae</taxon>
        <taxon>Agaricales</taxon>
        <taxon>Agaricineae</taxon>
        <taxon>Psathyrellaceae</taxon>
        <taxon>Candolleomyces</taxon>
    </lineage>
</organism>
<evidence type="ECO:0000313" key="2">
    <source>
        <dbReference type="EMBL" id="KAJ2932339.1"/>
    </source>
</evidence>
<feature type="transmembrane region" description="Helical" evidence="1">
    <location>
        <begin position="7"/>
        <end position="31"/>
    </location>
</feature>
<dbReference type="EMBL" id="JANBPK010000774">
    <property type="protein sequence ID" value="KAJ2932339.1"/>
    <property type="molecule type" value="Genomic_DNA"/>
</dbReference>
<name>A0A9W8JGC7_9AGAR</name>
<gene>
    <name evidence="2" type="ORF">H1R20_g4752</name>
</gene>
<proteinExistence type="predicted"/>
<accession>A0A9W8JGC7</accession>
<feature type="non-terminal residue" evidence="2">
    <location>
        <position position="250"/>
    </location>
</feature>
<feature type="transmembrane region" description="Helical" evidence="1">
    <location>
        <begin position="192"/>
        <end position="212"/>
    </location>
</feature>
<keyword evidence="1" id="KW-1133">Transmembrane helix</keyword>
<dbReference type="AlphaFoldDB" id="A0A9W8JGC7"/>
<keyword evidence="1" id="KW-0472">Membrane</keyword>
<dbReference type="Proteomes" id="UP001140091">
    <property type="component" value="Unassembled WGS sequence"/>
</dbReference>
<dbReference type="PANTHER" id="PTHR40465">
    <property type="entry name" value="CHROMOSOME 1, WHOLE GENOME SHOTGUN SEQUENCE"/>
    <property type="match status" value="1"/>
</dbReference>
<protein>
    <submittedName>
        <fullName evidence="2">Uncharacterized protein</fullName>
    </submittedName>
</protein>
<feature type="transmembrane region" description="Helical" evidence="1">
    <location>
        <begin position="150"/>
        <end position="172"/>
    </location>
</feature>
<reference evidence="2" key="1">
    <citation type="submission" date="2022-06" db="EMBL/GenBank/DDBJ databases">
        <title>Genome Sequence of Candolleomyces eurysporus.</title>
        <authorList>
            <person name="Buettner E."/>
        </authorList>
    </citation>
    <scope>NUCLEOTIDE SEQUENCE</scope>
    <source>
        <strain evidence="2">VTCC 930004</strain>
    </source>
</reference>
<dbReference type="PANTHER" id="PTHR40465:SF1">
    <property type="entry name" value="DUF6534 DOMAIN-CONTAINING PROTEIN"/>
    <property type="match status" value="1"/>
</dbReference>
<evidence type="ECO:0000256" key="1">
    <source>
        <dbReference type="SAM" id="Phobius"/>
    </source>
</evidence>
<sequence>MGEFSSTLGALLVAVFINTYLYGVVSFQYASYYNSTDFRDPRWVTLTIVALFVIDTFHSISIIYMAWVYATTGMPDQSGQLLQSEWADPDNMAVPSICYHDDRYGVRGAAVPVVPVRCQSRSHSDFGNGSLITDELTIRSSSVLILTKRYIIYVPLVAIAVSSFSGGMIVGIKVWLADTMMGLSSVNNVLTFWLTAEAAIDVLIAAILLYTLNSSRTGMRKSDKVLNRLMKASVQTGEANHVLCWLLGMF</sequence>
<keyword evidence="3" id="KW-1185">Reference proteome</keyword>
<dbReference type="OrthoDB" id="2562493at2759"/>